<evidence type="ECO:0000313" key="2">
    <source>
        <dbReference type="Proteomes" id="UP000006062"/>
    </source>
</evidence>
<dbReference type="KEGG" id="tvi:Thivi_1823"/>
<dbReference type="RefSeq" id="WP_014778254.1">
    <property type="nucleotide sequence ID" value="NC_018012.1"/>
</dbReference>
<dbReference type="OrthoDB" id="1263265at2"/>
<protein>
    <recommendedName>
        <fullName evidence="3">DUF465 domain-containing protein</fullName>
    </recommendedName>
</protein>
<dbReference type="Proteomes" id="UP000006062">
    <property type="component" value="Chromosome"/>
</dbReference>
<dbReference type="InterPro" id="IPR038444">
    <property type="entry name" value="DUF465_sf"/>
</dbReference>
<dbReference type="AlphaFoldDB" id="I3Y9X6"/>
<dbReference type="Gene3D" id="6.10.280.50">
    <property type="match status" value="1"/>
</dbReference>
<proteinExistence type="predicted"/>
<gene>
    <name evidence="1" type="ordered locus">Thivi_1823</name>
</gene>
<dbReference type="Pfam" id="PF04325">
    <property type="entry name" value="DUF465"/>
    <property type="match status" value="1"/>
</dbReference>
<accession>I3Y9X6</accession>
<evidence type="ECO:0000313" key="1">
    <source>
        <dbReference type="EMBL" id="AFL73794.1"/>
    </source>
</evidence>
<keyword evidence="2" id="KW-1185">Reference proteome</keyword>
<dbReference type="EMBL" id="CP003154">
    <property type="protein sequence ID" value="AFL73794.1"/>
    <property type="molecule type" value="Genomic_DNA"/>
</dbReference>
<reference evidence="1 2" key="1">
    <citation type="submission" date="2012-06" db="EMBL/GenBank/DDBJ databases">
        <title>Complete sequence of Thiocystis violascens DSM 198.</title>
        <authorList>
            <consortium name="US DOE Joint Genome Institute"/>
            <person name="Lucas S."/>
            <person name="Han J."/>
            <person name="Lapidus A."/>
            <person name="Cheng J.-F."/>
            <person name="Goodwin L."/>
            <person name="Pitluck S."/>
            <person name="Peters L."/>
            <person name="Ovchinnikova G."/>
            <person name="Teshima H."/>
            <person name="Detter J.C."/>
            <person name="Han C."/>
            <person name="Tapia R."/>
            <person name="Land M."/>
            <person name="Hauser L."/>
            <person name="Kyrpides N."/>
            <person name="Ivanova N."/>
            <person name="Pagani I."/>
            <person name="Vogl K."/>
            <person name="Liu Z."/>
            <person name="Frigaard N.-U."/>
            <person name="Bryant D."/>
            <person name="Woyke T."/>
        </authorList>
    </citation>
    <scope>NUCLEOTIDE SEQUENCE [LARGE SCALE GENOMIC DNA]</scope>
    <source>
        <strain evidence="2">ATCC 17096 / DSM 198 / 6111</strain>
    </source>
</reference>
<dbReference type="STRING" id="765911.Thivi_1823"/>
<dbReference type="eggNOG" id="COG2841">
    <property type="taxonomic scope" value="Bacteria"/>
</dbReference>
<dbReference type="InterPro" id="IPR007420">
    <property type="entry name" value="DUF465"/>
</dbReference>
<dbReference type="HOGENOM" id="CLU_165482_0_0_6"/>
<name>I3Y9X6_THIV6</name>
<sequence>MLGESHDLLHEFPDLENKIAALRSANPEFAKRMDDYDELDARVRSIEELGTPVADETIEELKKERLLLKDSLYLMLRA</sequence>
<organism evidence="1 2">
    <name type="scientific">Thiocystis violascens (strain ATCC 17096 / DSM 198 / 6111)</name>
    <name type="common">Chromatium violascens</name>
    <dbReference type="NCBI Taxonomy" id="765911"/>
    <lineage>
        <taxon>Bacteria</taxon>
        <taxon>Pseudomonadati</taxon>
        <taxon>Pseudomonadota</taxon>
        <taxon>Gammaproteobacteria</taxon>
        <taxon>Chromatiales</taxon>
        <taxon>Chromatiaceae</taxon>
        <taxon>Thiocystis</taxon>
    </lineage>
</organism>
<evidence type="ECO:0008006" key="3">
    <source>
        <dbReference type="Google" id="ProtNLM"/>
    </source>
</evidence>